<dbReference type="PANTHER" id="PTHR13743">
    <property type="entry name" value="BEIGE/BEACH-RELATED"/>
    <property type="match status" value="1"/>
</dbReference>
<name>A0AAV0VD44_9STRA</name>
<dbReference type="InterPro" id="IPR036372">
    <property type="entry name" value="BEACH_dom_sf"/>
</dbReference>
<comment type="caution">
    <text evidence="6">The sequence shown here is derived from an EMBL/GenBank/DDBJ whole genome shotgun (WGS) entry which is preliminary data.</text>
</comment>
<reference evidence="6" key="1">
    <citation type="submission" date="2022-12" db="EMBL/GenBank/DDBJ databases">
        <authorList>
            <person name="Webb A."/>
        </authorList>
    </citation>
    <scope>NUCLEOTIDE SEQUENCE</scope>
    <source>
        <strain evidence="6">Pd1</strain>
    </source>
</reference>
<dbReference type="EMBL" id="CANTFM010002670">
    <property type="protein sequence ID" value="CAI5747106.1"/>
    <property type="molecule type" value="Genomic_DNA"/>
</dbReference>
<dbReference type="SUPFAM" id="SSF50729">
    <property type="entry name" value="PH domain-like"/>
    <property type="match status" value="1"/>
</dbReference>
<dbReference type="Pfam" id="PF02138">
    <property type="entry name" value="Beach"/>
    <property type="match status" value="1"/>
</dbReference>
<dbReference type="Pfam" id="PF00400">
    <property type="entry name" value="WD40"/>
    <property type="match status" value="3"/>
</dbReference>
<evidence type="ECO:0000259" key="5">
    <source>
        <dbReference type="PROSITE" id="PS51783"/>
    </source>
</evidence>
<dbReference type="Gene3D" id="2.30.29.30">
    <property type="entry name" value="Pleckstrin-homology domain (PH domain)/Phosphotyrosine-binding domain (PTB)"/>
    <property type="match status" value="1"/>
</dbReference>
<dbReference type="Proteomes" id="UP001162029">
    <property type="component" value="Unassembled WGS sequence"/>
</dbReference>
<dbReference type="InterPro" id="IPR001680">
    <property type="entry name" value="WD40_rpt"/>
</dbReference>
<dbReference type="InterPro" id="IPR011993">
    <property type="entry name" value="PH-like_dom_sf"/>
</dbReference>
<accession>A0AAV0VD44</accession>
<protein>
    <submittedName>
        <fullName evidence="6">Uncharacterized protein</fullName>
    </submittedName>
</protein>
<keyword evidence="7" id="KW-1185">Reference proteome</keyword>
<feature type="repeat" description="WD" evidence="3">
    <location>
        <begin position="970"/>
        <end position="1003"/>
    </location>
</feature>
<dbReference type="InterPro" id="IPR036322">
    <property type="entry name" value="WD40_repeat_dom_sf"/>
</dbReference>
<feature type="domain" description="BEACH" evidence="4">
    <location>
        <begin position="290"/>
        <end position="587"/>
    </location>
</feature>
<dbReference type="PROSITE" id="PS50082">
    <property type="entry name" value="WD_REPEATS_2"/>
    <property type="match status" value="2"/>
</dbReference>
<organism evidence="6 7">
    <name type="scientific">Peronospora destructor</name>
    <dbReference type="NCBI Taxonomy" id="86335"/>
    <lineage>
        <taxon>Eukaryota</taxon>
        <taxon>Sar</taxon>
        <taxon>Stramenopiles</taxon>
        <taxon>Oomycota</taxon>
        <taxon>Peronosporomycetes</taxon>
        <taxon>Peronosporales</taxon>
        <taxon>Peronosporaceae</taxon>
        <taxon>Peronospora</taxon>
    </lineage>
</organism>
<dbReference type="InterPro" id="IPR057496">
    <property type="entry name" value="FAN-like_PH"/>
</dbReference>
<dbReference type="FunFam" id="1.10.1540.10:FF:000001">
    <property type="entry name" value="neurobeachin isoform X1"/>
    <property type="match status" value="1"/>
</dbReference>
<keyword evidence="2" id="KW-0677">Repeat</keyword>
<dbReference type="InterPro" id="IPR050865">
    <property type="entry name" value="BEACH_Domain"/>
</dbReference>
<dbReference type="AlphaFoldDB" id="A0AAV0VD44"/>
<dbReference type="CDD" id="cd01201">
    <property type="entry name" value="PH_BEACH"/>
    <property type="match status" value="1"/>
</dbReference>
<dbReference type="PANTHER" id="PTHR13743:SF123">
    <property type="entry name" value="PROTEIN FAN"/>
    <property type="match status" value="1"/>
</dbReference>
<dbReference type="InterPro" id="IPR000409">
    <property type="entry name" value="BEACH_dom"/>
</dbReference>
<dbReference type="PROSITE" id="PS51783">
    <property type="entry name" value="PH_BEACH"/>
    <property type="match status" value="1"/>
</dbReference>
<evidence type="ECO:0000256" key="1">
    <source>
        <dbReference type="ARBA" id="ARBA00022574"/>
    </source>
</evidence>
<evidence type="ECO:0000259" key="4">
    <source>
        <dbReference type="PROSITE" id="PS50197"/>
    </source>
</evidence>
<dbReference type="SUPFAM" id="SSF50978">
    <property type="entry name" value="WD40 repeat-like"/>
    <property type="match status" value="1"/>
</dbReference>
<sequence length="1073" mass="122559">MHRHRRSNKNIQTTRFSLLLLEDGEYFLDDYNACRYLEPNAFTHKKISGRLKVCTRGFFFVPQDLQLPILRFPFRCFISEPTQQVIEMRERGIDHPYIYKETSKTKEIDVIDTRTNRNSSLSGETPAKYIFTLQRVTLDAFLASIHVIYDVSKLPCRVLTKAEEEALLAPVLAPRLTDKFDLSLLIDFRERILMERGCVSNRIEPLLKFPGCLMLTTRRLYFQSAPLNNVLDSVLNWDYTDVDQVYKRRYLLQQIGLEIYLSNGDSFFFSFRSHTERDDFYVLLMGQPELQRCCRKDLQFMMQKWQQRELSNFDYLRFLNNASGRTCNDLTQYPIFPWILCDYTSPDLNLDDPKVYRDLTKPIGALNEERLEYFKARYEAMPRGDEAEGMPPPFLYGTHYSTPGYVLYFLVRKVPQCMLCLQDGKFDAPDRLFHSIKVTWDGCVSNHTDVKELIPEFFDCTVSAGEWLQNNKHLDLGTMQNFERVDNVVLPPWAHGDATVFVQKNRAALESDYVSDSLHHWIDLIFGYKQRGEEAVEANNLFYYLSYEGSVDLQAIDDPVQRSSLESQIQEFGQTPKLLFSTPHPHRNEGDGKVKVATPDLLVSPRDVTPRIRRVSFPLPAFRLQHQKEVALSSLKEYADSEGEDCNHRPSPYGCSLIRPLKLLQNTMECLFSQLWGRVRSGKPSKKWRWRSRLRTKYSLSTSWSWKQISASQLHKGEVTSTILSKDASFLLTTSKDSSLKLSSTQDLAQSRDVSGKFALSCCDISPDENVVLVGSWNNCVYMHSAATGLVLDKVFAHSDGISAIRVLQNRFITSSWDSTIKLWQYTSRRIISTPLRTFLDCEESVLCLDVSRDGLFGAAGTRNGLVYLFNLNVAVLHNRVQVGSEFRNGIASISFANDNPSYVCVTVQSELFQFNLHGEKLWSMDIRTGGQVRCFESDGTYGVGSTTAGKILFWKLHEVAGTELVYEIPQAHDASISSLAVSCCGSILVSGAVDGSVHVWKLCKKPSVGIKSSDISQPSSRRSRILQYGSIQTANVTSTSHLSKQKNNARHRQSDILNFTTQFADAECFLEF</sequence>
<dbReference type="CDD" id="cd06071">
    <property type="entry name" value="Beach"/>
    <property type="match status" value="1"/>
</dbReference>
<dbReference type="Pfam" id="PF14844">
    <property type="entry name" value="PH_BEACH"/>
    <property type="match status" value="1"/>
</dbReference>
<dbReference type="Pfam" id="PF25400">
    <property type="entry name" value="PH_FAN"/>
    <property type="match status" value="1"/>
</dbReference>
<dbReference type="SUPFAM" id="SSF81837">
    <property type="entry name" value="BEACH domain"/>
    <property type="match status" value="1"/>
</dbReference>
<evidence type="ECO:0000313" key="6">
    <source>
        <dbReference type="EMBL" id="CAI5747106.1"/>
    </source>
</evidence>
<dbReference type="PROSITE" id="PS50294">
    <property type="entry name" value="WD_REPEATS_REGION"/>
    <property type="match status" value="1"/>
</dbReference>
<dbReference type="Gene3D" id="1.10.1540.10">
    <property type="entry name" value="BEACH domain"/>
    <property type="match status" value="1"/>
</dbReference>
<dbReference type="SMART" id="SM00320">
    <property type="entry name" value="WD40"/>
    <property type="match status" value="5"/>
</dbReference>
<evidence type="ECO:0000256" key="3">
    <source>
        <dbReference type="PROSITE-ProRule" id="PRU00221"/>
    </source>
</evidence>
<dbReference type="InterPro" id="IPR015943">
    <property type="entry name" value="WD40/YVTN_repeat-like_dom_sf"/>
</dbReference>
<dbReference type="InterPro" id="IPR023362">
    <property type="entry name" value="PH-BEACH_dom"/>
</dbReference>
<dbReference type="SMART" id="SM01026">
    <property type="entry name" value="Beach"/>
    <property type="match status" value="1"/>
</dbReference>
<keyword evidence="1 3" id="KW-0853">WD repeat</keyword>
<gene>
    <name evidence="6" type="ORF">PDE001_LOCUS12039</name>
</gene>
<feature type="repeat" description="WD" evidence="3">
    <location>
        <begin position="795"/>
        <end position="834"/>
    </location>
</feature>
<evidence type="ECO:0000313" key="7">
    <source>
        <dbReference type="Proteomes" id="UP001162029"/>
    </source>
</evidence>
<feature type="domain" description="BEACH-type PH" evidence="5">
    <location>
        <begin position="189"/>
        <end position="285"/>
    </location>
</feature>
<proteinExistence type="predicted"/>
<evidence type="ECO:0000256" key="2">
    <source>
        <dbReference type="ARBA" id="ARBA00022737"/>
    </source>
</evidence>
<dbReference type="PROSITE" id="PS50197">
    <property type="entry name" value="BEACH"/>
    <property type="match status" value="1"/>
</dbReference>
<dbReference type="Gene3D" id="2.130.10.10">
    <property type="entry name" value="YVTN repeat-like/Quinoprotein amine dehydrogenase"/>
    <property type="match status" value="2"/>
</dbReference>